<evidence type="ECO:0000313" key="7">
    <source>
        <dbReference type="Proteomes" id="UP001283361"/>
    </source>
</evidence>
<dbReference type="PANTHER" id="PTHR12756:SF4">
    <property type="entry name" value="PEPTIDASE M14 CARBOXYPEPTIDASE A DOMAIN-CONTAINING PROTEIN"/>
    <property type="match status" value="1"/>
</dbReference>
<dbReference type="GO" id="GO:0004181">
    <property type="term" value="F:metallocarboxypeptidase activity"/>
    <property type="evidence" value="ECO:0007669"/>
    <property type="project" value="InterPro"/>
</dbReference>
<feature type="region of interest" description="Disordered" evidence="4">
    <location>
        <begin position="691"/>
        <end position="740"/>
    </location>
</feature>
<protein>
    <recommendedName>
        <fullName evidence="5">Peptidase M14 domain-containing protein</fullName>
    </recommendedName>
</protein>
<sequence length="1529" mass="169524">MVSLYRSWSLVQQGTSRTEARDYSRSSSNNSHHNHHHHHHHRNGFSLFRSHTRTESRDSFAFSFGSQTRSEDLTSPSPLHVSQLSYSDQLEDYIVRYKRRPPDIKYWPYGPYWPRHFDGLLLNTPRHLWSAPREPELLAKDEFGRRLHGMGGDAVSRTIDNQTTQFKGKWRGVQVAFDSERSSRDFSPLPVPEGCCPSLVFESRFECGNLRQARRVGQFEYELVLKPDLYTLRHTQWYYFRVTNAVPGVTYKLRIVNLLKRDSLYNHGMRPLLYSENDALEKQRGWVRTGHHICYSRNFTNHNCPLLQRGVTYHMLEWQMEFHNPDDTYYLAHCYPYSFTDLKEDLEVLMNSEERAQVTRRQVLCETRAGNSCFLITVTNFASKEEKKGIVISGRVHPGESQASWMMKGLLEFITGPDPEAQELRDKFIFKIVPMVNPDGVIVGNYRCSLAARDLNRNYRHPRRENFPVIWHIKNMVDELSKTCEIALYCDLHGHSRKPNVFMYGNNTSSEADSTPVGSARAFISERLFPWLMSLRSPEKFHFKSCKFQIRRCKESTGRVVMWRQLNVFNSFTLEATFSGTVLDRDSCRHFNILDFMEMGKILAQTVLDYHRAQDDHNTQTQAVLGLTQVITEQILISKGLLEPGTSLEGFGSTSTAPLEAADAAKVQESAEKWTGALLALLNTPREGAVTKDAAAPKGSGSQGNEEKTAAGGRGTSGSQARGHEAVARVETSQRPMFSREDVTQMLENLSGGHSMEDCLSFLSEIGVQDAIDESDSSDSDSESEPEMKPPEPKARKKKRKSKKHRDKDHEKKHSVGDKKGVEEVKLKALSNLPALSSTSRTGASNPSSAQSDNYVMGSSKQASSVSDKSRSNRQMGSFISKYEGRHNGGVPCFTEERSMERAAKRLAELRRKMDDTSNGRDLTFYCVDETGMHPTTNEEFNQRLKELGEDNPTLAATLLGLNVRTGYTHAEHLQDSSSSPNHGPGGVSPYLMSTLATHGYRPEQTDHLDHSFSDSCCDDDSDDYIDKNGTIKSSKLLSIRKAPTLTNGKENNKTTNNQIMNGTGSISIKSYRNHNTSDPSNKSIYRNRDINHYTGEAKEGERRTNTRHPGATSEGRHDITALESISSGALDELGLAGPSWGTHSLPVTARRNPYVQLEPLTDRSPSTLSLFKHSQGLSATTSAPVSLERSAVSQHLKLQSGEVRNNKYRSQLDSLPKAGLESRIMDNKNSDNTHKASSQSSGESRTSTSLHNLGHANHSYAPPQPKASSIPGTSVSSVKLGSLPSFSSSALSSLTRNGSDTSKSRSKSTESSGAKAAANSENSDVSRKHSKGVPFNTGGIFPSGDGSVAPPNIYTYFAVFSSVPGVGSSQPSTARKDPSTASSKLTNRNIWAGNHDNQSPEELFNVDRLVNSLSQNLSAVDPTSGSTIAKRHARYKTTHLRSLSRTGALSSSPHLGSGCLPSHSSRLVQLPDSLNSMTAASSPAAAATAGPNRVEDKSRAAAGRNSNLSLRGPSHTPNALHSPAYTWE</sequence>
<feature type="region of interest" description="Disordered" evidence="4">
    <location>
        <begin position="1442"/>
        <end position="1464"/>
    </location>
</feature>
<reference evidence="6" key="1">
    <citation type="journal article" date="2023" name="G3 (Bethesda)">
        <title>A reference genome for the long-term kleptoplast-retaining sea slug Elysia crispata morphotype clarki.</title>
        <authorList>
            <person name="Eastman K.E."/>
            <person name="Pendleton A.L."/>
            <person name="Shaikh M.A."/>
            <person name="Suttiyut T."/>
            <person name="Ogas R."/>
            <person name="Tomko P."/>
            <person name="Gavelis G."/>
            <person name="Widhalm J.R."/>
            <person name="Wisecaver J.H."/>
        </authorList>
    </citation>
    <scope>NUCLEOTIDE SEQUENCE</scope>
    <source>
        <strain evidence="6">ECLA1</strain>
    </source>
</reference>
<proteinExistence type="inferred from homology"/>
<feature type="region of interest" description="Disordered" evidence="4">
    <location>
        <begin position="1214"/>
        <end position="1276"/>
    </location>
</feature>
<dbReference type="InterPro" id="IPR050821">
    <property type="entry name" value="Cytosolic_carboxypeptidase"/>
</dbReference>
<feature type="region of interest" description="Disordered" evidence="4">
    <location>
        <begin position="1046"/>
        <end position="1121"/>
    </location>
</feature>
<evidence type="ECO:0000256" key="1">
    <source>
        <dbReference type="ARBA" id="ARBA00001947"/>
    </source>
</evidence>
<feature type="compositionally biased region" description="Acidic residues" evidence="4">
    <location>
        <begin position="772"/>
        <end position="785"/>
    </location>
</feature>
<feature type="compositionally biased region" description="Basic and acidic residues" evidence="4">
    <location>
        <begin position="1087"/>
        <end position="1105"/>
    </location>
</feature>
<feature type="active site" description="Proton donor/acceptor" evidence="3">
    <location>
        <position position="575"/>
    </location>
</feature>
<feature type="compositionally biased region" description="Polar residues" evidence="4">
    <location>
        <begin position="1442"/>
        <end position="1455"/>
    </location>
</feature>
<feature type="region of interest" description="Disordered" evidence="4">
    <location>
        <begin position="1480"/>
        <end position="1529"/>
    </location>
</feature>
<comment type="caution">
    <text evidence="6">The sequence shown here is derived from an EMBL/GenBank/DDBJ whole genome shotgun (WGS) entry which is preliminary data.</text>
</comment>
<dbReference type="Proteomes" id="UP001283361">
    <property type="component" value="Unassembled WGS sequence"/>
</dbReference>
<evidence type="ECO:0000256" key="4">
    <source>
        <dbReference type="SAM" id="MobiDB-lite"/>
    </source>
</evidence>
<accession>A0AAE1B440</accession>
<dbReference type="GO" id="GO:0008270">
    <property type="term" value="F:zinc ion binding"/>
    <property type="evidence" value="ECO:0007669"/>
    <property type="project" value="InterPro"/>
</dbReference>
<feature type="compositionally biased region" description="Polar residues" evidence="4">
    <location>
        <begin position="834"/>
        <end position="854"/>
    </location>
</feature>
<dbReference type="PROSITE" id="PS52035">
    <property type="entry name" value="PEPTIDASE_M14"/>
    <property type="match status" value="1"/>
</dbReference>
<keyword evidence="7" id="KW-1185">Reference proteome</keyword>
<comment type="cofactor">
    <cofactor evidence="1">
        <name>Zn(2+)</name>
        <dbReference type="ChEBI" id="CHEBI:29105"/>
    </cofactor>
</comment>
<feature type="region of interest" description="Disordered" evidence="4">
    <location>
        <begin position="16"/>
        <end position="43"/>
    </location>
</feature>
<dbReference type="SUPFAM" id="SSF53187">
    <property type="entry name" value="Zn-dependent exopeptidases"/>
    <property type="match status" value="1"/>
</dbReference>
<dbReference type="GO" id="GO:0006508">
    <property type="term" value="P:proteolysis"/>
    <property type="evidence" value="ECO:0007669"/>
    <property type="project" value="InterPro"/>
</dbReference>
<feature type="compositionally biased region" description="Low complexity" evidence="4">
    <location>
        <begin position="1238"/>
        <end position="1250"/>
    </location>
</feature>
<feature type="compositionally biased region" description="Low complexity" evidence="4">
    <location>
        <begin position="1480"/>
        <end position="1490"/>
    </location>
</feature>
<evidence type="ECO:0000259" key="5">
    <source>
        <dbReference type="PROSITE" id="PS52035"/>
    </source>
</evidence>
<dbReference type="Gene3D" id="3.40.630.10">
    <property type="entry name" value="Zn peptidases"/>
    <property type="match status" value="1"/>
</dbReference>
<feature type="domain" description="Peptidase M14" evidence="5">
    <location>
        <begin position="335"/>
        <end position="611"/>
    </location>
</feature>
<dbReference type="Pfam" id="PF00246">
    <property type="entry name" value="Peptidase_M14"/>
    <property type="match status" value="1"/>
</dbReference>
<evidence type="ECO:0000256" key="2">
    <source>
        <dbReference type="ARBA" id="ARBA00005988"/>
    </source>
</evidence>
<organism evidence="6 7">
    <name type="scientific">Elysia crispata</name>
    <name type="common">lettuce slug</name>
    <dbReference type="NCBI Taxonomy" id="231223"/>
    <lineage>
        <taxon>Eukaryota</taxon>
        <taxon>Metazoa</taxon>
        <taxon>Spiralia</taxon>
        <taxon>Lophotrochozoa</taxon>
        <taxon>Mollusca</taxon>
        <taxon>Gastropoda</taxon>
        <taxon>Heterobranchia</taxon>
        <taxon>Euthyneura</taxon>
        <taxon>Panpulmonata</taxon>
        <taxon>Sacoglossa</taxon>
        <taxon>Placobranchoidea</taxon>
        <taxon>Plakobranchidae</taxon>
        <taxon>Elysia</taxon>
    </lineage>
</organism>
<feature type="region of interest" description="Disordered" evidence="4">
    <location>
        <begin position="1367"/>
        <end position="1388"/>
    </location>
</feature>
<feature type="region of interest" description="Disordered" evidence="4">
    <location>
        <begin position="1288"/>
        <end position="1345"/>
    </location>
</feature>
<dbReference type="Pfam" id="PF18027">
    <property type="entry name" value="Pepdidase_M14_N"/>
    <property type="match status" value="1"/>
</dbReference>
<feature type="compositionally biased region" description="Polar residues" evidence="4">
    <location>
        <begin position="1059"/>
        <end position="1085"/>
    </location>
</feature>
<evidence type="ECO:0000256" key="3">
    <source>
        <dbReference type="PROSITE-ProRule" id="PRU01379"/>
    </source>
</evidence>
<dbReference type="Gene3D" id="2.60.40.3120">
    <property type="match status" value="1"/>
</dbReference>
<dbReference type="EMBL" id="JAWDGP010000620">
    <property type="protein sequence ID" value="KAK3798820.1"/>
    <property type="molecule type" value="Genomic_DNA"/>
</dbReference>
<dbReference type="InterPro" id="IPR040626">
    <property type="entry name" value="Pepdidase_M14_N"/>
</dbReference>
<feature type="region of interest" description="Disordered" evidence="4">
    <location>
        <begin position="772"/>
        <end position="874"/>
    </location>
</feature>
<name>A0AAE1B440_9GAST</name>
<evidence type="ECO:0000313" key="6">
    <source>
        <dbReference type="EMBL" id="KAK3798820.1"/>
    </source>
</evidence>
<feature type="compositionally biased region" description="Basic and acidic residues" evidence="4">
    <location>
        <begin position="808"/>
        <end position="827"/>
    </location>
</feature>
<dbReference type="InterPro" id="IPR000834">
    <property type="entry name" value="Peptidase_M14"/>
</dbReference>
<feature type="compositionally biased region" description="Polar residues" evidence="4">
    <location>
        <begin position="1267"/>
        <end position="1276"/>
    </location>
</feature>
<comment type="similarity">
    <text evidence="2 3">Belongs to the peptidase M14 family.</text>
</comment>
<feature type="compositionally biased region" description="Basic and acidic residues" evidence="4">
    <location>
        <begin position="1224"/>
        <end position="1235"/>
    </location>
</feature>
<feature type="compositionally biased region" description="Basic residues" evidence="4">
    <location>
        <begin position="32"/>
        <end position="43"/>
    </location>
</feature>
<feature type="compositionally biased region" description="Basic residues" evidence="4">
    <location>
        <begin position="795"/>
        <end position="807"/>
    </location>
</feature>
<feature type="compositionally biased region" description="Polar residues" evidence="4">
    <location>
        <begin position="1505"/>
        <end position="1520"/>
    </location>
</feature>
<gene>
    <name evidence="6" type="ORF">RRG08_007178</name>
</gene>
<dbReference type="PANTHER" id="PTHR12756">
    <property type="entry name" value="CYTOSOLIC CARBOXYPEPTIDASE"/>
    <property type="match status" value="1"/>
</dbReference>
<feature type="compositionally biased region" description="Low complexity" evidence="4">
    <location>
        <begin position="1046"/>
        <end position="1058"/>
    </location>
</feature>